<keyword evidence="2" id="KW-1185">Reference proteome</keyword>
<sequence length="131" mass="14828">MKEKRKQDCRTRFDTWHNMIGGKGKVAYSWDPLQEEESADWTLAIGRLGAHVWNAPTLGCLVLASGACAVWAHRLTWVAIDTQVVCSNWWKRAAAWALAWLQLVAELGGFHGSTAWLFTYDFYISLKSVNI</sequence>
<reference evidence="1" key="1">
    <citation type="submission" date="2023-07" db="EMBL/GenBank/DDBJ databases">
        <title>draft genome sequence of fig (Ficus carica).</title>
        <authorList>
            <person name="Takahashi T."/>
            <person name="Nishimura K."/>
        </authorList>
    </citation>
    <scope>NUCLEOTIDE SEQUENCE</scope>
</reference>
<comment type="caution">
    <text evidence="1">The sequence shown here is derived from an EMBL/GenBank/DDBJ whole genome shotgun (WGS) entry which is preliminary data.</text>
</comment>
<dbReference type="EMBL" id="BTGU01000004">
    <property type="protein sequence ID" value="GMN33184.1"/>
    <property type="molecule type" value="Genomic_DNA"/>
</dbReference>
<protein>
    <submittedName>
        <fullName evidence="1">Uncharacterized protein</fullName>
    </submittedName>
</protein>
<evidence type="ECO:0000313" key="2">
    <source>
        <dbReference type="Proteomes" id="UP001187192"/>
    </source>
</evidence>
<dbReference type="AlphaFoldDB" id="A0AA87ZH76"/>
<name>A0AA87ZH76_FICCA</name>
<proteinExistence type="predicted"/>
<accession>A0AA87ZH76</accession>
<evidence type="ECO:0000313" key="1">
    <source>
        <dbReference type="EMBL" id="GMN33184.1"/>
    </source>
</evidence>
<organism evidence="1 2">
    <name type="scientific">Ficus carica</name>
    <name type="common">Common fig</name>
    <dbReference type="NCBI Taxonomy" id="3494"/>
    <lineage>
        <taxon>Eukaryota</taxon>
        <taxon>Viridiplantae</taxon>
        <taxon>Streptophyta</taxon>
        <taxon>Embryophyta</taxon>
        <taxon>Tracheophyta</taxon>
        <taxon>Spermatophyta</taxon>
        <taxon>Magnoliopsida</taxon>
        <taxon>eudicotyledons</taxon>
        <taxon>Gunneridae</taxon>
        <taxon>Pentapetalae</taxon>
        <taxon>rosids</taxon>
        <taxon>fabids</taxon>
        <taxon>Rosales</taxon>
        <taxon>Moraceae</taxon>
        <taxon>Ficeae</taxon>
        <taxon>Ficus</taxon>
    </lineage>
</organism>
<dbReference type="Proteomes" id="UP001187192">
    <property type="component" value="Unassembled WGS sequence"/>
</dbReference>
<gene>
    <name evidence="1" type="ORF">TIFTF001_004025</name>
</gene>